<evidence type="ECO:0008006" key="3">
    <source>
        <dbReference type="Google" id="ProtNLM"/>
    </source>
</evidence>
<comment type="caution">
    <text evidence="1">The sequence shown here is derived from an EMBL/GenBank/DDBJ whole genome shotgun (WGS) entry which is preliminary data.</text>
</comment>
<gene>
    <name evidence="1" type="ORF">BJX67DRAFT_377880</name>
</gene>
<dbReference type="EMBL" id="JBFXLQ010000005">
    <property type="protein sequence ID" value="KAL2870524.1"/>
    <property type="molecule type" value="Genomic_DNA"/>
</dbReference>
<reference evidence="1 2" key="1">
    <citation type="submission" date="2024-07" db="EMBL/GenBank/DDBJ databases">
        <title>Section-level genome sequencing and comparative genomics of Aspergillus sections Usti and Cavernicolus.</title>
        <authorList>
            <consortium name="Lawrence Berkeley National Laboratory"/>
            <person name="Nybo J.L."/>
            <person name="Vesth T.C."/>
            <person name="Theobald S."/>
            <person name="Frisvad J.C."/>
            <person name="Larsen T.O."/>
            <person name="Kjaerboelling I."/>
            <person name="Rothschild-Mancinelli K."/>
            <person name="Lyhne E.K."/>
            <person name="Kogle M.E."/>
            <person name="Barry K."/>
            <person name="Clum A."/>
            <person name="Na H."/>
            <person name="Ledsgaard L."/>
            <person name="Lin J."/>
            <person name="Lipzen A."/>
            <person name="Kuo A."/>
            <person name="Riley R."/>
            <person name="Mondo S."/>
            <person name="Labutti K."/>
            <person name="Haridas S."/>
            <person name="Pangalinan J."/>
            <person name="Salamov A.A."/>
            <person name="Simmons B.A."/>
            <person name="Magnuson J.K."/>
            <person name="Chen J."/>
            <person name="Drula E."/>
            <person name="Henrissat B."/>
            <person name="Wiebenga A."/>
            <person name="Lubbers R.J."/>
            <person name="Gomes A.C."/>
            <person name="Macurrencykelacurrency M.R."/>
            <person name="Stajich J."/>
            <person name="Grigoriev I.V."/>
            <person name="Mortensen U.H."/>
            <person name="De Vries R.P."/>
            <person name="Baker S.E."/>
            <person name="Andersen M.R."/>
        </authorList>
    </citation>
    <scope>NUCLEOTIDE SEQUENCE [LARGE SCALE GENOMIC DNA]</scope>
    <source>
        <strain evidence="1 2">CBS 449.75</strain>
    </source>
</reference>
<sequence>MNVSQAGATNLQLIAFNELAEAAFFNELLFKITNDVEGYELPDDGEEADYILRSLSTILAQEEVHALTANEALKHLGRRPIEPCVYEFPSTSLHEAIKLAATFTSHFAGVLQDVTARFAANREPDFARVVVSTVGQEGEQAGFFREFLDKYPSEVPTLTTSDVNYGFTYIQNFIVPGSCPNIHDIPLRTFLPLEILTPPEPRTQKIQVAWTHAPEESEDGLLWLAYINQLNVPVVVPLQVLSCEDNVSVAAALFPYDDFLLNGLTIAAVVNRRGPFANTAAVAQHTVYGPGLIVVE</sequence>
<dbReference type="GeneID" id="98147292"/>
<dbReference type="Pfam" id="PF13668">
    <property type="entry name" value="Ferritin_2"/>
    <property type="match status" value="1"/>
</dbReference>
<accession>A0ABR4M2A8</accession>
<dbReference type="RefSeq" id="XP_070889503.1">
    <property type="nucleotide sequence ID" value="XM_071032220.1"/>
</dbReference>
<dbReference type="Proteomes" id="UP001610432">
    <property type="component" value="Unassembled WGS sequence"/>
</dbReference>
<protein>
    <recommendedName>
        <fullName evidence="3">Sexual development protein</fullName>
    </recommendedName>
</protein>
<proteinExistence type="predicted"/>
<name>A0ABR4M2A8_9EURO</name>
<organism evidence="1 2">
    <name type="scientific">Aspergillus lucknowensis</name>
    <dbReference type="NCBI Taxonomy" id="176173"/>
    <lineage>
        <taxon>Eukaryota</taxon>
        <taxon>Fungi</taxon>
        <taxon>Dikarya</taxon>
        <taxon>Ascomycota</taxon>
        <taxon>Pezizomycotina</taxon>
        <taxon>Eurotiomycetes</taxon>
        <taxon>Eurotiomycetidae</taxon>
        <taxon>Eurotiales</taxon>
        <taxon>Aspergillaceae</taxon>
        <taxon>Aspergillus</taxon>
        <taxon>Aspergillus subgen. Nidulantes</taxon>
    </lineage>
</organism>
<keyword evidence="2" id="KW-1185">Reference proteome</keyword>
<evidence type="ECO:0000313" key="2">
    <source>
        <dbReference type="Proteomes" id="UP001610432"/>
    </source>
</evidence>
<evidence type="ECO:0000313" key="1">
    <source>
        <dbReference type="EMBL" id="KAL2870524.1"/>
    </source>
</evidence>